<evidence type="ECO:0000313" key="4">
    <source>
        <dbReference type="Proteomes" id="UP000035682"/>
    </source>
</evidence>
<comment type="caution">
    <text evidence="1">Lacks conserved residue(s) required for the propagation of feature annotation.</text>
</comment>
<evidence type="ECO:0000313" key="5">
    <source>
        <dbReference type="WBParaSite" id="SRAE_X000058200.1"/>
    </source>
</evidence>
<dbReference type="InterPro" id="IPR003582">
    <property type="entry name" value="ShKT_dom"/>
</dbReference>
<feature type="domain" description="ShKT" evidence="2">
    <location>
        <begin position="75"/>
        <end position="114"/>
    </location>
</feature>
<evidence type="ECO:0000313" key="6">
    <source>
        <dbReference type="WormBase" id="SRAE_X000058200"/>
    </source>
</evidence>
<dbReference type="Gene3D" id="1.10.10.1940">
    <property type="match status" value="1"/>
</dbReference>
<dbReference type="Pfam" id="PF01549">
    <property type="entry name" value="ShK"/>
    <property type="match status" value="2"/>
</dbReference>
<proteinExistence type="predicted"/>
<dbReference type="PANTHER" id="PTHR46219:SF5">
    <property type="entry name" value="SHKT DOMAIN-CONTAINING PROTEIN"/>
    <property type="match status" value="1"/>
</dbReference>
<dbReference type="WBParaSite" id="SRAE_X000058200.1">
    <property type="protein sequence ID" value="SRAE_X000058200.1"/>
    <property type="gene ID" value="WBGene00266141"/>
</dbReference>
<dbReference type="RefSeq" id="XP_024510451.1">
    <property type="nucleotide sequence ID" value="XM_024644944.1"/>
</dbReference>
<dbReference type="PANTHER" id="PTHR46219">
    <property type="entry name" value="PROTEIN CBG11138"/>
    <property type="match status" value="1"/>
</dbReference>
<dbReference type="EMBL" id="LN609530">
    <property type="protein sequence ID" value="CEF71255.1"/>
    <property type="molecule type" value="Genomic_DNA"/>
</dbReference>
<feature type="domain" description="ShKT" evidence="2">
    <location>
        <begin position="21"/>
        <end position="59"/>
    </location>
</feature>
<dbReference type="CTD" id="36383635"/>
<dbReference type="WormBase" id="SRAE_X000058200">
    <property type="protein sequence ID" value="SRP05800"/>
    <property type="gene ID" value="WBGene00266141"/>
</dbReference>
<protein>
    <submittedName>
        <fullName evidence="3 5">ShKT domain-containing protein</fullName>
    </submittedName>
</protein>
<evidence type="ECO:0000313" key="3">
    <source>
        <dbReference type="EMBL" id="CEF71255.1"/>
    </source>
</evidence>
<reference evidence="5" key="2">
    <citation type="submission" date="2020-12" db="UniProtKB">
        <authorList>
            <consortium name="WormBaseParasite"/>
        </authorList>
    </citation>
    <scope>IDENTIFICATION</scope>
</reference>
<evidence type="ECO:0000256" key="1">
    <source>
        <dbReference type="PROSITE-ProRule" id="PRU01005"/>
    </source>
</evidence>
<dbReference type="OrthoDB" id="5875989at2759"/>
<dbReference type="Proteomes" id="UP000035682">
    <property type="component" value="Unplaced"/>
</dbReference>
<evidence type="ECO:0000259" key="2">
    <source>
        <dbReference type="PROSITE" id="PS51670"/>
    </source>
</evidence>
<gene>
    <name evidence="3 5 6" type="ORF">SRAE_X000058200</name>
</gene>
<dbReference type="GeneID" id="36383635"/>
<dbReference type="SMART" id="SM00254">
    <property type="entry name" value="ShKT"/>
    <property type="match status" value="2"/>
</dbReference>
<dbReference type="STRING" id="34506.A0A090LN46"/>
<organism evidence="3">
    <name type="scientific">Strongyloides ratti</name>
    <name type="common">Parasitic roundworm</name>
    <dbReference type="NCBI Taxonomy" id="34506"/>
    <lineage>
        <taxon>Eukaryota</taxon>
        <taxon>Metazoa</taxon>
        <taxon>Ecdysozoa</taxon>
        <taxon>Nematoda</taxon>
        <taxon>Chromadorea</taxon>
        <taxon>Rhabditida</taxon>
        <taxon>Tylenchina</taxon>
        <taxon>Panagrolaimomorpha</taxon>
        <taxon>Strongyloidoidea</taxon>
        <taxon>Strongyloididae</taxon>
        <taxon>Strongyloides</taxon>
    </lineage>
</organism>
<dbReference type="PROSITE" id="PS51670">
    <property type="entry name" value="SHKT"/>
    <property type="match status" value="2"/>
</dbReference>
<name>A0A090LN46_STRRB</name>
<dbReference type="Gene3D" id="1.10.10.1870">
    <property type="entry name" value="ShTK domain-like"/>
    <property type="match status" value="1"/>
</dbReference>
<sequence length="114" mass="13111">MDRCKKTCGYCDEGVVKSSNCKDNFTSGPNDCTSLKSYCKHPQYLQMMKENCQKTCGYCIPTDDNNDTSNDKNDCIDELDKKGTNYCKSYEKLCKNIVYKKLMYQNCKKTCGYC</sequence>
<reference evidence="3 4" key="1">
    <citation type="submission" date="2014-09" db="EMBL/GenBank/DDBJ databases">
        <authorList>
            <person name="Martin A.A."/>
        </authorList>
    </citation>
    <scope>NUCLEOTIDE SEQUENCE</scope>
    <source>
        <strain evidence="4">ED321</strain>
        <strain evidence="3">ED321 Heterogonic</strain>
    </source>
</reference>
<accession>A0A090LN46</accession>
<keyword evidence="4" id="KW-1185">Reference proteome</keyword>
<dbReference type="OMA" id="TSLMRTQ"/>
<dbReference type="AlphaFoldDB" id="A0A090LN46"/>